<reference evidence="1 2" key="1">
    <citation type="submission" date="2013-05" db="EMBL/GenBank/DDBJ databases">
        <title>Genome sequence of Streptomyces sparsogenes DSM 40356.</title>
        <authorList>
            <person name="Coyne S."/>
            <person name="Seebeck F.P."/>
        </authorList>
    </citation>
    <scope>NUCLEOTIDE SEQUENCE [LARGE SCALE GENOMIC DNA]</scope>
    <source>
        <strain evidence="1 2">DSM 40356</strain>
    </source>
</reference>
<dbReference type="EMBL" id="ASQP01000391">
    <property type="protein sequence ID" value="OMI35624.1"/>
    <property type="molecule type" value="Genomic_DNA"/>
</dbReference>
<evidence type="ECO:0000313" key="2">
    <source>
        <dbReference type="Proteomes" id="UP000186168"/>
    </source>
</evidence>
<name>A0A1R1SBB7_9ACTN</name>
<gene>
    <name evidence="1" type="ORF">SPAR_30136</name>
</gene>
<protein>
    <submittedName>
        <fullName evidence="1">Uncharacterized protein</fullName>
    </submittedName>
</protein>
<accession>A0A1R1SBB7</accession>
<evidence type="ECO:0000313" key="1">
    <source>
        <dbReference type="EMBL" id="OMI35624.1"/>
    </source>
</evidence>
<dbReference type="AlphaFoldDB" id="A0A1R1SBB7"/>
<proteinExistence type="predicted"/>
<sequence>MHLVEGADAGYEVRLVGDQTEDPYLRVVFTQNPCHSGGRTRRAHAGDEPVRCPPLQILDDLRAGARRVRLGVARVEVLVGMQIRAARLGERLVEAGQRIVRVGGVQALALPGQFLDLGAQQEEQLLDLQHPHPVGDALEAQSVHPGEQGECLGRVAAGEFHDRLTALGRRLQMRAGHVPGRPVLDGAEGIEHLQLRVQVEVAQAVHGRVDAHQRRCCRWPP</sequence>
<organism evidence="1 2">
    <name type="scientific">Streptomyces sparsogenes DSM 40356</name>
    <dbReference type="NCBI Taxonomy" id="1331668"/>
    <lineage>
        <taxon>Bacteria</taxon>
        <taxon>Bacillati</taxon>
        <taxon>Actinomycetota</taxon>
        <taxon>Actinomycetes</taxon>
        <taxon>Kitasatosporales</taxon>
        <taxon>Streptomycetaceae</taxon>
        <taxon>Streptomyces</taxon>
    </lineage>
</organism>
<keyword evidence="2" id="KW-1185">Reference proteome</keyword>
<comment type="caution">
    <text evidence="1">The sequence shown here is derived from an EMBL/GenBank/DDBJ whole genome shotgun (WGS) entry which is preliminary data.</text>
</comment>
<dbReference type="Proteomes" id="UP000186168">
    <property type="component" value="Unassembled WGS sequence"/>
</dbReference>